<name>A0AA42BNM5_9BACI</name>
<evidence type="ECO:0000313" key="2">
    <source>
        <dbReference type="EMBL" id="MCP8968140.1"/>
    </source>
</evidence>
<keyword evidence="1" id="KW-0812">Transmembrane</keyword>
<accession>A0AA42BNM5</accession>
<dbReference type="EMBL" id="JANCLT010000003">
    <property type="protein sequence ID" value="MCP8968140.1"/>
    <property type="molecule type" value="Genomic_DNA"/>
</dbReference>
<evidence type="ECO:0008006" key="4">
    <source>
        <dbReference type="Google" id="ProtNLM"/>
    </source>
</evidence>
<keyword evidence="3" id="KW-1185">Reference proteome</keyword>
<sequence>MTTGWIASLIVAGVMIVLILAIVIPFDRKYIVRDARRKIDFQQTKVFFRWNVFDTLSLILAAYAVICVQVLNFLVMGGHTITNNYVQFFTNQAQAWTLVAILYLVSRISLILKGLKELQKHGAV</sequence>
<comment type="caution">
    <text evidence="2">The sequence shown here is derived from an EMBL/GenBank/DDBJ whole genome shotgun (WGS) entry which is preliminary data.</text>
</comment>
<proteinExistence type="predicted"/>
<feature type="transmembrane region" description="Helical" evidence="1">
    <location>
        <begin position="6"/>
        <end position="26"/>
    </location>
</feature>
<evidence type="ECO:0000313" key="3">
    <source>
        <dbReference type="Proteomes" id="UP001156102"/>
    </source>
</evidence>
<reference evidence="2" key="1">
    <citation type="submission" date="2022-07" db="EMBL/GenBank/DDBJ databases">
        <authorList>
            <person name="Li W.-J."/>
            <person name="Deng Q.-Q."/>
        </authorList>
    </citation>
    <scope>NUCLEOTIDE SEQUENCE</scope>
    <source>
        <strain evidence="2">SYSU M60031</strain>
    </source>
</reference>
<dbReference type="AlphaFoldDB" id="A0AA42BNM5"/>
<keyword evidence="1" id="KW-0472">Membrane</keyword>
<feature type="transmembrane region" description="Helical" evidence="1">
    <location>
        <begin position="47"/>
        <end position="75"/>
    </location>
</feature>
<keyword evidence="1" id="KW-1133">Transmembrane helix</keyword>
<protein>
    <recommendedName>
        <fullName evidence="4">Group-specific protein</fullName>
    </recommendedName>
</protein>
<organism evidence="2 3">
    <name type="scientific">Ectobacillus ponti</name>
    <dbReference type="NCBI Taxonomy" id="2961894"/>
    <lineage>
        <taxon>Bacteria</taxon>
        <taxon>Bacillati</taxon>
        <taxon>Bacillota</taxon>
        <taxon>Bacilli</taxon>
        <taxon>Bacillales</taxon>
        <taxon>Bacillaceae</taxon>
        <taxon>Ectobacillus</taxon>
    </lineage>
</organism>
<dbReference type="Proteomes" id="UP001156102">
    <property type="component" value="Unassembled WGS sequence"/>
</dbReference>
<gene>
    <name evidence="2" type="ORF">NK662_06255</name>
</gene>
<evidence type="ECO:0000256" key="1">
    <source>
        <dbReference type="SAM" id="Phobius"/>
    </source>
</evidence>
<dbReference type="RefSeq" id="WP_254758059.1">
    <property type="nucleotide sequence ID" value="NZ_JANCLT010000003.1"/>
</dbReference>
<feature type="transmembrane region" description="Helical" evidence="1">
    <location>
        <begin position="95"/>
        <end position="112"/>
    </location>
</feature>